<sequence length="259" mass="29343">MASLDVRILSIHWKNIRAMMDMDAPPKDGEKYCDFPQKKGYVIQMPNTSGKTTTLHLLERVITGVPPTVEEAREFRRAVGDEKSGRFIDSTSTFIARFSINGEKWGIELVMNHRNDEVEFITQTPNKGKRNGWHMPFAFRQAFYRKRRLAKLIAFDAETARTIIEVTDKELLRDAIRQFGGFSEVHQLVGSPTAGGVYSGGRFEAVKAEIQTSIGKLKGKDKDLGGKQKRAAKILKKAKDGKKKLLEMVENDQRQITEL</sequence>
<accession>A0A382L112</accession>
<reference evidence="1" key="1">
    <citation type="submission" date="2018-05" db="EMBL/GenBank/DDBJ databases">
        <authorList>
            <person name="Lanie J.A."/>
            <person name="Ng W.-L."/>
            <person name="Kazmierczak K.M."/>
            <person name="Andrzejewski T.M."/>
            <person name="Davidsen T.M."/>
            <person name="Wayne K.J."/>
            <person name="Tettelin H."/>
            <person name="Glass J.I."/>
            <person name="Rusch D."/>
            <person name="Podicherti R."/>
            <person name="Tsui H.-C.T."/>
            <person name="Winkler M.E."/>
        </authorList>
    </citation>
    <scope>NUCLEOTIDE SEQUENCE</scope>
</reference>
<protein>
    <recommendedName>
        <fullName evidence="2">Rad50/SbcC-type AAA domain-containing protein</fullName>
    </recommendedName>
</protein>
<feature type="non-terminal residue" evidence="1">
    <location>
        <position position="259"/>
    </location>
</feature>
<evidence type="ECO:0000313" key="1">
    <source>
        <dbReference type="EMBL" id="SVC30390.1"/>
    </source>
</evidence>
<dbReference type="EMBL" id="UINC01084080">
    <property type="protein sequence ID" value="SVC30390.1"/>
    <property type="molecule type" value="Genomic_DNA"/>
</dbReference>
<evidence type="ECO:0008006" key="2">
    <source>
        <dbReference type="Google" id="ProtNLM"/>
    </source>
</evidence>
<dbReference type="AlphaFoldDB" id="A0A382L112"/>
<organism evidence="1">
    <name type="scientific">marine metagenome</name>
    <dbReference type="NCBI Taxonomy" id="408172"/>
    <lineage>
        <taxon>unclassified sequences</taxon>
        <taxon>metagenomes</taxon>
        <taxon>ecological metagenomes</taxon>
    </lineage>
</organism>
<name>A0A382L112_9ZZZZ</name>
<gene>
    <name evidence="1" type="ORF">METZ01_LOCUS283244</name>
</gene>
<proteinExistence type="predicted"/>